<organism evidence="7 8">
    <name type="scientific">Caenimonas aquaedulcis</name>
    <dbReference type="NCBI Taxonomy" id="2793270"/>
    <lineage>
        <taxon>Bacteria</taxon>
        <taxon>Pseudomonadati</taxon>
        <taxon>Pseudomonadota</taxon>
        <taxon>Betaproteobacteria</taxon>
        <taxon>Burkholderiales</taxon>
        <taxon>Comamonadaceae</taxon>
        <taxon>Caenimonas</taxon>
    </lineage>
</organism>
<keyword evidence="3" id="KW-0479">Metal-binding</keyword>
<comment type="similarity">
    <text evidence="1">Belongs to the SCO1/2 family.</text>
</comment>
<evidence type="ECO:0000256" key="5">
    <source>
        <dbReference type="SAM" id="SignalP"/>
    </source>
</evidence>
<evidence type="ECO:0000256" key="1">
    <source>
        <dbReference type="ARBA" id="ARBA00010996"/>
    </source>
</evidence>
<dbReference type="Proteomes" id="UP000651050">
    <property type="component" value="Unassembled WGS sequence"/>
</dbReference>
<dbReference type="InterPro" id="IPR013766">
    <property type="entry name" value="Thioredoxin_domain"/>
</dbReference>
<keyword evidence="8" id="KW-1185">Reference proteome</keyword>
<proteinExistence type="inferred from homology"/>
<dbReference type="InterPro" id="IPR003782">
    <property type="entry name" value="SCO1/SenC"/>
</dbReference>
<evidence type="ECO:0000256" key="3">
    <source>
        <dbReference type="PIRSR" id="PIRSR603782-1"/>
    </source>
</evidence>
<keyword evidence="5" id="KW-0732">Signal</keyword>
<evidence type="ECO:0000313" key="7">
    <source>
        <dbReference type="EMBL" id="MBG9389534.1"/>
    </source>
</evidence>
<feature type="domain" description="Thioredoxin" evidence="6">
    <location>
        <begin position="35"/>
        <end position="199"/>
    </location>
</feature>
<dbReference type="InterPro" id="IPR036249">
    <property type="entry name" value="Thioredoxin-like_sf"/>
</dbReference>
<dbReference type="FunFam" id="3.40.30.10:FF:000013">
    <property type="entry name" value="Blast:Protein SCO1 homolog, mitochondrial"/>
    <property type="match status" value="1"/>
</dbReference>
<accession>A0A931H6G2</accession>
<dbReference type="CDD" id="cd02968">
    <property type="entry name" value="SCO"/>
    <property type="match status" value="1"/>
</dbReference>
<keyword evidence="4" id="KW-1015">Disulfide bond</keyword>
<evidence type="ECO:0000313" key="8">
    <source>
        <dbReference type="Proteomes" id="UP000651050"/>
    </source>
</evidence>
<dbReference type="AlphaFoldDB" id="A0A931H6G2"/>
<comment type="caution">
    <text evidence="7">The sequence shown here is derived from an EMBL/GenBank/DDBJ whole genome shotgun (WGS) entry which is preliminary data.</text>
</comment>
<dbReference type="Gene3D" id="3.40.30.10">
    <property type="entry name" value="Glutaredoxin"/>
    <property type="match status" value="1"/>
</dbReference>
<feature type="chain" id="PRO_5038141109" evidence="5">
    <location>
        <begin position="22"/>
        <end position="199"/>
    </location>
</feature>
<dbReference type="GO" id="GO:0046872">
    <property type="term" value="F:metal ion binding"/>
    <property type="evidence" value="ECO:0007669"/>
    <property type="project" value="UniProtKB-KW"/>
</dbReference>
<dbReference type="RefSeq" id="WP_196987326.1">
    <property type="nucleotide sequence ID" value="NZ_JADWYS010000001.1"/>
</dbReference>
<name>A0A931H6G2_9BURK</name>
<protein>
    <submittedName>
        <fullName evidence="7">SCO family protein</fullName>
    </submittedName>
</protein>
<dbReference type="PROSITE" id="PS51352">
    <property type="entry name" value="THIOREDOXIN_2"/>
    <property type="match status" value="1"/>
</dbReference>
<evidence type="ECO:0000259" key="6">
    <source>
        <dbReference type="PROSITE" id="PS51352"/>
    </source>
</evidence>
<reference evidence="7" key="1">
    <citation type="submission" date="2020-11" db="EMBL/GenBank/DDBJ databases">
        <title>Bacterial whole genome sequence for Caenimonas sp. DR4.4.</title>
        <authorList>
            <person name="Le V."/>
            <person name="Ko S.-R."/>
            <person name="Ahn C.-Y."/>
            <person name="Oh H.-M."/>
        </authorList>
    </citation>
    <scope>NUCLEOTIDE SEQUENCE</scope>
    <source>
        <strain evidence="7">DR4.4</strain>
    </source>
</reference>
<dbReference type="PROSITE" id="PS51257">
    <property type="entry name" value="PROKAR_LIPOPROTEIN"/>
    <property type="match status" value="1"/>
</dbReference>
<dbReference type="PANTHER" id="PTHR12151">
    <property type="entry name" value="ELECTRON TRANSPORT PROTIN SCO1/SENC FAMILY MEMBER"/>
    <property type="match status" value="1"/>
</dbReference>
<evidence type="ECO:0000256" key="4">
    <source>
        <dbReference type="PIRSR" id="PIRSR603782-2"/>
    </source>
</evidence>
<feature type="binding site" evidence="3">
    <location>
        <position position="73"/>
    </location>
    <ligand>
        <name>Cu cation</name>
        <dbReference type="ChEBI" id="CHEBI:23378"/>
    </ligand>
</feature>
<gene>
    <name evidence="7" type="ORF">I5803_16000</name>
</gene>
<dbReference type="Pfam" id="PF02630">
    <property type="entry name" value="SCO1-SenC"/>
    <property type="match status" value="1"/>
</dbReference>
<dbReference type="EMBL" id="JADWYS010000001">
    <property type="protein sequence ID" value="MBG9389534.1"/>
    <property type="molecule type" value="Genomic_DNA"/>
</dbReference>
<dbReference type="PANTHER" id="PTHR12151:SF25">
    <property type="entry name" value="LINALOOL DEHYDRATASE_ISOMERASE DOMAIN-CONTAINING PROTEIN"/>
    <property type="match status" value="1"/>
</dbReference>
<feature type="signal peptide" evidence="5">
    <location>
        <begin position="1"/>
        <end position="21"/>
    </location>
</feature>
<dbReference type="SUPFAM" id="SSF52833">
    <property type="entry name" value="Thioredoxin-like"/>
    <property type="match status" value="1"/>
</dbReference>
<feature type="binding site" evidence="3">
    <location>
        <position position="77"/>
    </location>
    <ligand>
        <name>Cu cation</name>
        <dbReference type="ChEBI" id="CHEBI:23378"/>
    </ligand>
</feature>
<evidence type="ECO:0000256" key="2">
    <source>
        <dbReference type="ARBA" id="ARBA00023008"/>
    </source>
</evidence>
<sequence>MNRRHLLRASLWAAAGCGSLAACTESKPQFAAIDLTGADYAKDFQLPDQAGVVRSLKDFRGKIVVLFFGYTQCPDVCPTTMAEIAQAKKLLGPDGDKVQGVFVTVDPERDTPEVLKNYMANFDPSFIALRGTPDQLAAMAKDFKVYYKKVDGKTAASYTMDHSAASYVYDTKGQLRLYTRYGSGAQSLASDLKLLLAQA</sequence>
<feature type="binding site" evidence="3">
    <location>
        <position position="162"/>
    </location>
    <ligand>
        <name>Cu cation</name>
        <dbReference type="ChEBI" id="CHEBI:23378"/>
    </ligand>
</feature>
<keyword evidence="2 3" id="KW-0186">Copper</keyword>
<feature type="disulfide bond" description="Redox-active" evidence="4">
    <location>
        <begin position="73"/>
        <end position="77"/>
    </location>
</feature>